<dbReference type="PANTHER" id="PTHR15503">
    <property type="entry name" value="LDOC1 RELATED"/>
    <property type="match status" value="1"/>
</dbReference>
<feature type="region of interest" description="Disordered" evidence="1">
    <location>
        <begin position="1"/>
        <end position="80"/>
    </location>
</feature>
<reference evidence="4 5" key="1">
    <citation type="journal article" date="2012" name="New Phytol.">
        <title>Insight into trade-off between wood decay and parasitism from the genome of a fungal forest pathogen.</title>
        <authorList>
            <person name="Olson A."/>
            <person name="Aerts A."/>
            <person name="Asiegbu F."/>
            <person name="Belbahri L."/>
            <person name="Bouzid O."/>
            <person name="Broberg A."/>
            <person name="Canback B."/>
            <person name="Coutinho P.M."/>
            <person name="Cullen D."/>
            <person name="Dalman K."/>
            <person name="Deflorio G."/>
            <person name="van Diepen L.T."/>
            <person name="Dunand C."/>
            <person name="Duplessis S."/>
            <person name="Durling M."/>
            <person name="Gonthier P."/>
            <person name="Grimwood J."/>
            <person name="Fossdal C.G."/>
            <person name="Hansson D."/>
            <person name="Henrissat B."/>
            <person name="Hietala A."/>
            <person name="Himmelstrand K."/>
            <person name="Hoffmeister D."/>
            <person name="Hogberg N."/>
            <person name="James T.Y."/>
            <person name="Karlsson M."/>
            <person name="Kohler A."/>
            <person name="Kues U."/>
            <person name="Lee Y.H."/>
            <person name="Lin Y.C."/>
            <person name="Lind M."/>
            <person name="Lindquist E."/>
            <person name="Lombard V."/>
            <person name="Lucas S."/>
            <person name="Lunden K."/>
            <person name="Morin E."/>
            <person name="Murat C."/>
            <person name="Park J."/>
            <person name="Raffaello T."/>
            <person name="Rouze P."/>
            <person name="Salamov A."/>
            <person name="Schmutz J."/>
            <person name="Solheim H."/>
            <person name="Stahlberg J."/>
            <person name="Velez H."/>
            <person name="de Vries R.P."/>
            <person name="Wiebenga A."/>
            <person name="Woodward S."/>
            <person name="Yakovlev I."/>
            <person name="Garbelotto M."/>
            <person name="Martin F."/>
            <person name="Grigoriev I.V."/>
            <person name="Stenlid J."/>
        </authorList>
    </citation>
    <scope>NUCLEOTIDE SEQUENCE [LARGE SCALE GENOMIC DNA]</scope>
    <source>
        <strain evidence="4 5">TC 32-1</strain>
    </source>
</reference>
<evidence type="ECO:0000313" key="5">
    <source>
        <dbReference type="Proteomes" id="UP000030671"/>
    </source>
</evidence>
<name>W4JSQ3_HETIT</name>
<dbReference type="Pfam" id="PF24016">
    <property type="entry name" value="DUF7330"/>
    <property type="match status" value="1"/>
</dbReference>
<gene>
    <name evidence="4" type="ORF">HETIRDRAFT_106721</name>
</gene>
<dbReference type="InterPro" id="IPR055754">
    <property type="entry name" value="DUF7330"/>
</dbReference>
<dbReference type="InterPro" id="IPR032567">
    <property type="entry name" value="RTL1-rel"/>
</dbReference>
<dbReference type="InterPro" id="IPR005162">
    <property type="entry name" value="Retrotrans_gag_dom"/>
</dbReference>
<dbReference type="EMBL" id="KI925465">
    <property type="protein sequence ID" value="ETW76140.1"/>
    <property type="molecule type" value="Genomic_DNA"/>
</dbReference>
<organism evidence="4 5">
    <name type="scientific">Heterobasidion irregulare (strain TC 32-1)</name>
    <dbReference type="NCBI Taxonomy" id="747525"/>
    <lineage>
        <taxon>Eukaryota</taxon>
        <taxon>Fungi</taxon>
        <taxon>Dikarya</taxon>
        <taxon>Basidiomycota</taxon>
        <taxon>Agaricomycotina</taxon>
        <taxon>Agaricomycetes</taxon>
        <taxon>Russulales</taxon>
        <taxon>Bondarzewiaceae</taxon>
        <taxon>Heterobasidion</taxon>
        <taxon>Heterobasidion annosum species complex</taxon>
    </lineage>
</organism>
<evidence type="ECO:0000313" key="4">
    <source>
        <dbReference type="EMBL" id="ETW76140.1"/>
    </source>
</evidence>
<evidence type="ECO:0000256" key="1">
    <source>
        <dbReference type="SAM" id="MobiDB-lite"/>
    </source>
</evidence>
<feature type="compositionally biased region" description="Pro residues" evidence="1">
    <location>
        <begin position="43"/>
        <end position="53"/>
    </location>
</feature>
<dbReference type="eggNOG" id="ENOG502S3G3">
    <property type="taxonomic scope" value="Eukaryota"/>
</dbReference>
<keyword evidence="5" id="KW-1185">Reference proteome</keyword>
<feature type="compositionally biased region" description="Acidic residues" evidence="1">
    <location>
        <begin position="397"/>
        <end position="412"/>
    </location>
</feature>
<dbReference type="InParanoid" id="W4JSQ3"/>
<evidence type="ECO:0000259" key="2">
    <source>
        <dbReference type="Pfam" id="PF03732"/>
    </source>
</evidence>
<feature type="domain" description="Retrotransposon gag" evidence="2">
    <location>
        <begin position="497"/>
        <end position="587"/>
    </location>
</feature>
<dbReference type="GeneID" id="20666187"/>
<feature type="domain" description="DUF7330" evidence="3">
    <location>
        <begin position="80"/>
        <end position="263"/>
    </location>
</feature>
<dbReference type="KEGG" id="hir:HETIRDRAFT_106721"/>
<dbReference type="OrthoDB" id="5289249at2759"/>
<protein>
    <submittedName>
        <fullName evidence="4">Uncharacterized protein</fullName>
    </submittedName>
</protein>
<feature type="compositionally biased region" description="Low complexity" evidence="1">
    <location>
        <begin position="54"/>
        <end position="67"/>
    </location>
</feature>
<dbReference type="Pfam" id="PF03732">
    <property type="entry name" value="Retrotrans_gag"/>
    <property type="match status" value="1"/>
</dbReference>
<dbReference type="RefSeq" id="XP_009552357.1">
    <property type="nucleotide sequence ID" value="XM_009554062.1"/>
</dbReference>
<evidence type="ECO:0000259" key="3">
    <source>
        <dbReference type="Pfam" id="PF24016"/>
    </source>
</evidence>
<proteinExistence type="predicted"/>
<dbReference type="AlphaFoldDB" id="W4JSQ3"/>
<dbReference type="Proteomes" id="UP000030671">
    <property type="component" value="Unassembled WGS sequence"/>
</dbReference>
<accession>W4JSQ3</accession>
<dbReference type="HOGENOM" id="CLU_358641_0_0_1"/>
<feature type="compositionally biased region" description="Polar residues" evidence="1">
    <location>
        <begin position="430"/>
        <end position="443"/>
    </location>
</feature>
<dbReference type="PANTHER" id="PTHR15503:SF22">
    <property type="entry name" value="TRANSPOSON TY3-I GAG POLYPROTEIN"/>
    <property type="match status" value="1"/>
</dbReference>
<feature type="region of interest" description="Disordered" evidence="1">
    <location>
        <begin position="385"/>
        <end position="449"/>
    </location>
</feature>
<sequence length="781" mass="87428">MIIPDKSSNGGAGDKSGFDHYSSKADPPADTTRPVTANHDEQLPPPYTPPPFPASVSAPIPSSSSAAQPPPAPPTLQPTNNLHIIRTNSAVRESILLDLSLSPVPGYTSDNHNLAFESRNGSVRAEVWVREGRASDTIGGPAPDRARMRFTSQNGAVSAQIHQTDSTDLRPRLSLHLNSQNGSATLALPRTFRGTLTLASVHGSIRLSDALSSHTALLHEEQGVRVVFVGERRQAGAGDMKDETDDAYVGTRNGAVRVSFDDEHAGGLRGESVGASISGAWSSFMKAFTGGDIDPHRESVTVHTLEQDLGQEYPPSTRRINNQLRHNNRPIRREGDFWIYEDNNRYAPPNYDNCSYRNGRYYFTLEDGTEEEDIWNETEAQWELAPQYREPAPVIPEDSEQEETTSESDSDSPDQTPINTRNESLADMSGQASTSTDPPSATVQPGRGKVKLPDNYIGNRIESQKFMLQCLLLFAAESDRYKTDQDKISLVLSCMRYGTAGAWAENFLLKSVGADPPTDLGTWRDFLTKFKLQFRETGKTDKARSALMAFSQGRMTVDEYSNQFILIAADADISDKEQVPYFQRGLDPRVMDKIYDKEVQPKDNIQDWINTACEIDGRLRARSAQKAILANSTSFRSDYLNRFHSQPVIRYNSTNAPRKMNNQVVDMDIDATRKQAFHQFEETRRDAWVRQGEETAQLILREKTTHPLWETKREYIEEWRQRMFIATTSGYHNLVLRWNVLTLPHPDDPKRTMGNALCYLTDDGETEASVILLESEQCSEN</sequence>